<feature type="non-terminal residue" evidence="1">
    <location>
        <position position="1"/>
    </location>
</feature>
<protein>
    <submittedName>
        <fullName evidence="1">Uncharacterized protein</fullName>
    </submittedName>
</protein>
<reference evidence="1" key="1">
    <citation type="journal article" date="2015" name="Nature">
        <title>Complex archaea that bridge the gap between prokaryotes and eukaryotes.</title>
        <authorList>
            <person name="Spang A."/>
            <person name="Saw J.H."/>
            <person name="Jorgensen S.L."/>
            <person name="Zaremba-Niedzwiedzka K."/>
            <person name="Martijn J."/>
            <person name="Lind A.E."/>
            <person name="van Eijk R."/>
            <person name="Schleper C."/>
            <person name="Guy L."/>
            <person name="Ettema T.J."/>
        </authorList>
    </citation>
    <scope>NUCLEOTIDE SEQUENCE</scope>
</reference>
<name>A0A0F9IZ07_9ZZZZ</name>
<comment type="caution">
    <text evidence="1">The sequence shown here is derived from an EMBL/GenBank/DDBJ whole genome shotgun (WGS) entry which is preliminary data.</text>
</comment>
<accession>A0A0F9IZ07</accession>
<organism evidence="1">
    <name type="scientific">marine sediment metagenome</name>
    <dbReference type="NCBI Taxonomy" id="412755"/>
    <lineage>
        <taxon>unclassified sequences</taxon>
        <taxon>metagenomes</taxon>
        <taxon>ecological metagenomes</taxon>
    </lineage>
</organism>
<proteinExistence type="predicted"/>
<dbReference type="EMBL" id="LAZR01017812">
    <property type="protein sequence ID" value="KKL98880.1"/>
    <property type="molecule type" value="Genomic_DNA"/>
</dbReference>
<gene>
    <name evidence="1" type="ORF">LCGC14_1820060</name>
</gene>
<sequence>RNACNDTFSAFCTDACHASTMEEFYPHEG</sequence>
<evidence type="ECO:0000313" key="1">
    <source>
        <dbReference type="EMBL" id="KKL98880.1"/>
    </source>
</evidence>
<dbReference type="AlphaFoldDB" id="A0A0F9IZ07"/>